<evidence type="ECO:0008006" key="3">
    <source>
        <dbReference type="Google" id="ProtNLM"/>
    </source>
</evidence>
<dbReference type="Gene3D" id="1.10.10.10">
    <property type="entry name" value="Winged helix-like DNA-binding domain superfamily/Winged helix DNA-binding domain"/>
    <property type="match status" value="1"/>
</dbReference>
<keyword evidence="2" id="KW-1185">Reference proteome</keyword>
<evidence type="ECO:0000313" key="2">
    <source>
        <dbReference type="Proteomes" id="UP001596337"/>
    </source>
</evidence>
<comment type="caution">
    <text evidence="1">The sequence shown here is derived from an EMBL/GenBank/DDBJ whole genome shotgun (WGS) entry which is preliminary data.</text>
</comment>
<proteinExistence type="predicted"/>
<dbReference type="InterPro" id="IPR036390">
    <property type="entry name" value="WH_DNA-bd_sf"/>
</dbReference>
<dbReference type="SUPFAM" id="SSF46785">
    <property type="entry name" value="Winged helix' DNA-binding domain"/>
    <property type="match status" value="1"/>
</dbReference>
<name>A0ABW2BXE3_9PSEU</name>
<dbReference type="Proteomes" id="UP001596337">
    <property type="component" value="Unassembled WGS sequence"/>
</dbReference>
<dbReference type="EMBL" id="JBHSXX010000001">
    <property type="protein sequence ID" value="MFC6867000.1"/>
    <property type="molecule type" value="Genomic_DNA"/>
</dbReference>
<accession>A0ABW2BXE3</accession>
<organism evidence="1 2">
    <name type="scientific">Haloechinothrix salitolerans</name>
    <dbReference type="NCBI Taxonomy" id="926830"/>
    <lineage>
        <taxon>Bacteria</taxon>
        <taxon>Bacillati</taxon>
        <taxon>Actinomycetota</taxon>
        <taxon>Actinomycetes</taxon>
        <taxon>Pseudonocardiales</taxon>
        <taxon>Pseudonocardiaceae</taxon>
        <taxon>Haloechinothrix</taxon>
    </lineage>
</organism>
<protein>
    <recommendedName>
        <fullName evidence="3">Transcriptional regulator, HxlR family</fullName>
    </recommendedName>
</protein>
<sequence length="141" mass="16834">MAMSADEVLCWFDAVNWQQGEWVPEIVVALWGGSQRFLDLWKEIRDSSTQHRWSGKTSPLTKQSLSQTLTRMERDELVLRHEDNSAVPKAVWYEVTPVLREFLEERAQRPAEWIASHQELIERIRRRRVTREHDLRHDEEV</sequence>
<dbReference type="RefSeq" id="WP_345401306.1">
    <property type="nucleotide sequence ID" value="NZ_BAABLA010000105.1"/>
</dbReference>
<gene>
    <name evidence="1" type="ORF">ACFQGD_07560</name>
</gene>
<dbReference type="InterPro" id="IPR036388">
    <property type="entry name" value="WH-like_DNA-bd_sf"/>
</dbReference>
<reference evidence="2" key="1">
    <citation type="journal article" date="2019" name="Int. J. Syst. Evol. Microbiol.">
        <title>The Global Catalogue of Microorganisms (GCM) 10K type strain sequencing project: providing services to taxonomists for standard genome sequencing and annotation.</title>
        <authorList>
            <consortium name="The Broad Institute Genomics Platform"/>
            <consortium name="The Broad Institute Genome Sequencing Center for Infectious Disease"/>
            <person name="Wu L."/>
            <person name="Ma J."/>
        </authorList>
    </citation>
    <scope>NUCLEOTIDE SEQUENCE [LARGE SCALE GENOMIC DNA]</scope>
    <source>
        <strain evidence="2">KCTC 32255</strain>
    </source>
</reference>
<evidence type="ECO:0000313" key="1">
    <source>
        <dbReference type="EMBL" id="MFC6867000.1"/>
    </source>
</evidence>